<feature type="signal peptide" evidence="1">
    <location>
        <begin position="1"/>
        <end position="27"/>
    </location>
</feature>
<reference evidence="2 3" key="1">
    <citation type="journal article" date="2014" name="Nat. Commun.">
        <title>Multiple recent horizontal transfers of a large genomic region in cheese making fungi.</title>
        <authorList>
            <person name="Cheeseman K."/>
            <person name="Ropars J."/>
            <person name="Renault P."/>
            <person name="Dupont J."/>
            <person name="Gouzy J."/>
            <person name="Branca A."/>
            <person name="Abraham A.L."/>
            <person name="Ceppi M."/>
            <person name="Conseiller E."/>
            <person name="Debuchy R."/>
            <person name="Malagnac F."/>
            <person name="Goarin A."/>
            <person name="Silar P."/>
            <person name="Lacoste S."/>
            <person name="Sallet E."/>
            <person name="Bensimon A."/>
            <person name="Giraud T."/>
            <person name="Brygoo Y."/>
        </authorList>
    </citation>
    <scope>NUCLEOTIDE SEQUENCE [LARGE SCALE GENOMIC DNA]</scope>
    <source>
        <strain evidence="3">FM 013</strain>
    </source>
</reference>
<dbReference type="AlphaFoldDB" id="A0A0G4PMK4"/>
<name>A0A0G4PMK4_PENC3</name>
<accession>A0A0G4PMK4</accession>
<evidence type="ECO:0000313" key="3">
    <source>
        <dbReference type="Proteomes" id="UP000053732"/>
    </source>
</evidence>
<sequence length="158" mass="17464">MSAKKPSFGMCAFFVFPFEAWLSRGLAVWHLDKKEPRVPDVPESHGVLVILHYGKYKGAIIVEEKELIRVAGPSRAVLELGNNFHFAFGCSGGDHSLRLYVVSIFTRHGPVSPETAVAIFGATICSRLPATKPQIFPQDPPLVDVCALRDDADPMRWC</sequence>
<feature type="chain" id="PRO_5005195478" evidence="1">
    <location>
        <begin position="28"/>
        <end position="158"/>
    </location>
</feature>
<evidence type="ECO:0000256" key="1">
    <source>
        <dbReference type="SAM" id="SignalP"/>
    </source>
</evidence>
<protein>
    <submittedName>
        <fullName evidence="2">Str. FM013</fullName>
    </submittedName>
</protein>
<dbReference type="Proteomes" id="UP000053732">
    <property type="component" value="Unassembled WGS sequence"/>
</dbReference>
<dbReference type="EMBL" id="HG793156">
    <property type="protein sequence ID" value="CRL27677.1"/>
    <property type="molecule type" value="Genomic_DNA"/>
</dbReference>
<proteinExistence type="predicted"/>
<gene>
    <name evidence="2" type="ORF">PCAMFM013_S023g000135</name>
</gene>
<evidence type="ECO:0000313" key="2">
    <source>
        <dbReference type="EMBL" id="CRL27677.1"/>
    </source>
</evidence>
<keyword evidence="3" id="KW-1185">Reference proteome</keyword>
<keyword evidence="1" id="KW-0732">Signal</keyword>
<organism evidence="2 3">
    <name type="scientific">Penicillium camemberti (strain FM 013)</name>
    <dbReference type="NCBI Taxonomy" id="1429867"/>
    <lineage>
        <taxon>Eukaryota</taxon>
        <taxon>Fungi</taxon>
        <taxon>Dikarya</taxon>
        <taxon>Ascomycota</taxon>
        <taxon>Pezizomycotina</taxon>
        <taxon>Eurotiomycetes</taxon>
        <taxon>Eurotiomycetidae</taxon>
        <taxon>Eurotiales</taxon>
        <taxon>Aspergillaceae</taxon>
        <taxon>Penicillium</taxon>
    </lineage>
</organism>